<evidence type="ECO:0000313" key="5">
    <source>
        <dbReference type="EMBL" id="KAK0530043.1"/>
    </source>
</evidence>
<feature type="compositionally biased region" description="Basic and acidic residues" evidence="4">
    <location>
        <begin position="155"/>
        <end position="176"/>
    </location>
</feature>
<name>A0AAN6JJW9_9BASI</name>
<dbReference type="InterPro" id="IPR036770">
    <property type="entry name" value="Ankyrin_rpt-contain_sf"/>
</dbReference>
<keyword evidence="6" id="KW-1185">Reference proteome</keyword>
<dbReference type="SMART" id="SM00248">
    <property type="entry name" value="ANK"/>
    <property type="match status" value="2"/>
</dbReference>
<feature type="region of interest" description="Disordered" evidence="4">
    <location>
        <begin position="201"/>
        <end position="264"/>
    </location>
</feature>
<protein>
    <submittedName>
        <fullName evidence="5">Ankyrin repeat-containing protein</fullName>
    </submittedName>
</protein>
<dbReference type="AlphaFoldDB" id="A0AAN6JJW9"/>
<evidence type="ECO:0000256" key="4">
    <source>
        <dbReference type="SAM" id="MobiDB-lite"/>
    </source>
</evidence>
<feature type="compositionally biased region" description="Acidic residues" evidence="4">
    <location>
        <begin position="209"/>
        <end position="218"/>
    </location>
</feature>
<evidence type="ECO:0000256" key="1">
    <source>
        <dbReference type="ARBA" id="ARBA00022737"/>
    </source>
</evidence>
<keyword evidence="1" id="KW-0677">Repeat</keyword>
<dbReference type="PROSITE" id="PS50088">
    <property type="entry name" value="ANK_REPEAT"/>
    <property type="match status" value="1"/>
</dbReference>
<gene>
    <name evidence="5" type="primary">YAR1</name>
    <name evidence="5" type="ORF">OC842_004053</name>
</gene>
<dbReference type="InterPro" id="IPR002110">
    <property type="entry name" value="Ankyrin_rpt"/>
</dbReference>
<feature type="region of interest" description="Disordered" evidence="4">
    <location>
        <begin position="130"/>
        <end position="179"/>
    </location>
</feature>
<keyword evidence="2 3" id="KW-0040">ANK repeat</keyword>
<dbReference type="PANTHER" id="PTHR24126:SF14">
    <property type="entry name" value="ANK_REP_REGION DOMAIN-CONTAINING PROTEIN"/>
    <property type="match status" value="1"/>
</dbReference>
<evidence type="ECO:0000313" key="6">
    <source>
        <dbReference type="Proteomes" id="UP001176521"/>
    </source>
</evidence>
<feature type="compositionally biased region" description="Low complexity" evidence="4">
    <location>
        <begin position="225"/>
        <end position="245"/>
    </location>
</feature>
<proteinExistence type="predicted"/>
<dbReference type="SUPFAM" id="SSF48403">
    <property type="entry name" value="Ankyrin repeat"/>
    <property type="match status" value="1"/>
</dbReference>
<feature type="repeat" description="ANK" evidence="3">
    <location>
        <begin position="86"/>
        <end position="106"/>
    </location>
</feature>
<dbReference type="PANTHER" id="PTHR24126">
    <property type="entry name" value="ANKYRIN REPEAT, PH AND SEC7 DOMAIN CONTAINING PROTEIN SECG-RELATED"/>
    <property type="match status" value="1"/>
</dbReference>
<comment type="caution">
    <text evidence="5">The sequence shown here is derived from an EMBL/GenBank/DDBJ whole genome shotgun (WGS) entry which is preliminary data.</text>
</comment>
<dbReference type="EMBL" id="JAPDMQ010000226">
    <property type="protein sequence ID" value="KAK0530043.1"/>
    <property type="molecule type" value="Genomic_DNA"/>
</dbReference>
<organism evidence="5 6">
    <name type="scientific">Tilletia horrida</name>
    <dbReference type="NCBI Taxonomy" id="155126"/>
    <lineage>
        <taxon>Eukaryota</taxon>
        <taxon>Fungi</taxon>
        <taxon>Dikarya</taxon>
        <taxon>Basidiomycota</taxon>
        <taxon>Ustilaginomycotina</taxon>
        <taxon>Exobasidiomycetes</taxon>
        <taxon>Tilletiales</taxon>
        <taxon>Tilletiaceae</taxon>
        <taxon>Tilletia</taxon>
    </lineage>
</organism>
<accession>A0AAN6JJW9</accession>
<dbReference type="Proteomes" id="UP001176521">
    <property type="component" value="Unassembled WGS sequence"/>
</dbReference>
<sequence>MAALNEETVDDLLYFARAGETQDLREALAAAVRQSESSSTEHVLTAAINDQGNSLLHYSCANGHLSTVEYLLPLHPLELLLRPNSAGNTPLHWAALNGNLGVVKALTARIEQASSQADVAPLVQQIKADQRAREAERKRKATPSAAVSAGPATAEEVRREDDEEDHRPLWDCRNDAGRGPMSEAQLAEKEEVVQFLLEHSLAGAPPAPTDEEVGDADTDNSASKPAETPADTPAAATASEQQADAKAGDANGTLADGLDKATLQ</sequence>
<evidence type="ECO:0000256" key="2">
    <source>
        <dbReference type="ARBA" id="ARBA00023043"/>
    </source>
</evidence>
<evidence type="ECO:0000256" key="3">
    <source>
        <dbReference type="PROSITE-ProRule" id="PRU00023"/>
    </source>
</evidence>
<reference evidence="5" key="1">
    <citation type="journal article" date="2023" name="PhytoFront">
        <title>Draft Genome Resources of Seven Strains of Tilletia horrida, Causal Agent of Kernel Smut of Rice.</title>
        <authorList>
            <person name="Khanal S."/>
            <person name="Antony Babu S."/>
            <person name="Zhou X.G."/>
        </authorList>
    </citation>
    <scope>NUCLEOTIDE SEQUENCE</scope>
    <source>
        <strain evidence="5">TX3</strain>
    </source>
</reference>
<dbReference type="Pfam" id="PF12796">
    <property type="entry name" value="Ank_2"/>
    <property type="match status" value="1"/>
</dbReference>
<dbReference type="Gene3D" id="1.25.40.20">
    <property type="entry name" value="Ankyrin repeat-containing domain"/>
    <property type="match status" value="1"/>
</dbReference>
<dbReference type="PROSITE" id="PS50297">
    <property type="entry name" value="ANK_REP_REGION"/>
    <property type="match status" value="1"/>
</dbReference>